<dbReference type="EMBL" id="BSXS01014062">
    <property type="protein sequence ID" value="GMF04863.1"/>
    <property type="molecule type" value="Genomic_DNA"/>
</dbReference>
<evidence type="ECO:0000313" key="2">
    <source>
        <dbReference type="Proteomes" id="UP001165064"/>
    </source>
</evidence>
<comment type="caution">
    <text evidence="1">The sequence shown here is derived from an EMBL/GenBank/DDBJ whole genome shotgun (WGS) entry which is preliminary data.</text>
</comment>
<proteinExistence type="predicted"/>
<reference evidence="1" key="1">
    <citation type="submission" date="2023-04" db="EMBL/GenBank/DDBJ databases">
        <title>Ambrosiozyma monospora NBRC 10751.</title>
        <authorList>
            <person name="Ichikawa N."/>
            <person name="Sato H."/>
            <person name="Tonouchi N."/>
        </authorList>
    </citation>
    <scope>NUCLEOTIDE SEQUENCE</scope>
    <source>
        <strain evidence="1">NBRC 10751</strain>
    </source>
</reference>
<organism evidence="1 2">
    <name type="scientific">Ambrosiozyma monospora</name>
    <name type="common">Yeast</name>
    <name type="synonym">Endomycopsis monosporus</name>
    <dbReference type="NCBI Taxonomy" id="43982"/>
    <lineage>
        <taxon>Eukaryota</taxon>
        <taxon>Fungi</taxon>
        <taxon>Dikarya</taxon>
        <taxon>Ascomycota</taxon>
        <taxon>Saccharomycotina</taxon>
        <taxon>Pichiomycetes</taxon>
        <taxon>Pichiales</taxon>
        <taxon>Pichiaceae</taxon>
        <taxon>Ambrosiozyma</taxon>
    </lineage>
</organism>
<evidence type="ECO:0000313" key="1">
    <source>
        <dbReference type="EMBL" id="GMF04863.1"/>
    </source>
</evidence>
<gene>
    <name evidence="1" type="ORF">Amon02_001212300</name>
</gene>
<accession>A0ACB5U8Y2</accession>
<protein>
    <submittedName>
        <fullName evidence="1">Unnamed protein product</fullName>
    </submittedName>
</protein>
<sequence>MSRRLLNSQPQNDPTLIQQTAAEQSQPEESTSAPKPVPAEPVDSVGANKTAAIEQNPSSKQPQQEHRIPDTQNVTIETEEQPTTTSKDSNDQTTTTTSAAKSTNEPNTSTGWWSRWSNWNSVALNHSDTIDSTEEEARRAVHLVSNQGPQSQATCSWAYYSHYEPQPPTPTNSSFNPNSNSDFNPSSSSTHGGQIAVFGSTTAKKPVPIDTLPSSQFEKLDSPFVLGSSVSTSLVLPDLNNNYRDLTLRTKSRILLSSFKCFEGFLEKETHLYHDPNATLGAGYNRGAGHDTTEISPKSDDGESIIGSQGTSSKFSCGIGSLFRTEFY</sequence>
<name>A0ACB5U8Y2_AMBMO</name>
<dbReference type="Proteomes" id="UP001165064">
    <property type="component" value="Unassembled WGS sequence"/>
</dbReference>
<keyword evidence="2" id="KW-1185">Reference proteome</keyword>